<reference evidence="2 3" key="1">
    <citation type="submission" date="2018-05" db="EMBL/GenBank/DDBJ databases">
        <title>Micromonospora from Atacama Desert.</title>
        <authorList>
            <person name="Carro L."/>
            <person name="Goodfellow M."/>
            <person name="Klenk H.-P."/>
        </authorList>
    </citation>
    <scope>NUCLEOTIDE SEQUENCE [LARGE SCALE GENOMIC DNA]</scope>
    <source>
        <strain evidence="2 3">LB39</strain>
    </source>
</reference>
<protein>
    <recommendedName>
        <fullName evidence="1">N-acetyltransferase domain-containing protein</fullName>
    </recommendedName>
</protein>
<keyword evidence="3" id="KW-1185">Reference proteome</keyword>
<dbReference type="AlphaFoldDB" id="A0A3N9W8E2"/>
<gene>
    <name evidence="2" type="ORF">DLJ59_29890</name>
</gene>
<evidence type="ECO:0000259" key="1">
    <source>
        <dbReference type="PROSITE" id="PS51186"/>
    </source>
</evidence>
<name>A0A3N9W8E2_9ACTN</name>
<feature type="domain" description="N-acetyltransferase" evidence="1">
    <location>
        <begin position="15"/>
        <end position="179"/>
    </location>
</feature>
<dbReference type="GO" id="GO:0016747">
    <property type="term" value="F:acyltransferase activity, transferring groups other than amino-acyl groups"/>
    <property type="evidence" value="ECO:0007669"/>
    <property type="project" value="InterPro"/>
</dbReference>
<dbReference type="EMBL" id="QGSZ01000326">
    <property type="protein sequence ID" value="RQW97163.1"/>
    <property type="molecule type" value="Genomic_DNA"/>
</dbReference>
<dbReference type="Proteomes" id="UP000282312">
    <property type="component" value="Unassembled WGS sequence"/>
</dbReference>
<dbReference type="SUPFAM" id="SSF55729">
    <property type="entry name" value="Acyl-CoA N-acyltransferases (Nat)"/>
    <property type="match status" value="1"/>
</dbReference>
<proteinExistence type="predicted"/>
<organism evidence="2 3">
    <name type="scientific">Micromonospora inaquosa</name>
    <dbReference type="NCBI Taxonomy" id="2203716"/>
    <lineage>
        <taxon>Bacteria</taxon>
        <taxon>Bacillati</taxon>
        <taxon>Actinomycetota</taxon>
        <taxon>Actinomycetes</taxon>
        <taxon>Micromonosporales</taxon>
        <taxon>Micromonosporaceae</taxon>
        <taxon>Micromonospora</taxon>
    </lineage>
</organism>
<dbReference type="Pfam" id="PF00583">
    <property type="entry name" value="Acetyltransf_1"/>
    <property type="match status" value="1"/>
</dbReference>
<dbReference type="InterPro" id="IPR000182">
    <property type="entry name" value="GNAT_dom"/>
</dbReference>
<accession>A0A3N9W8E2</accession>
<sequence>MLDHWFMTGREHGDLQFVRATSAEVAQVVAVLDHAAAWLMASGIRQWPDRFDTDWITPAVERGETWLVRAGGRAAGTVTLDWSDPLWSDCAGRAGYVHRMAVKRWAAGTGRAIVAWAVDQARVHDAVALRLDCVAANPGLRAYYEAIGFHHRGDVEVRGAPGQRSDGGMRTLVSRYELPL</sequence>
<dbReference type="Gene3D" id="3.40.630.30">
    <property type="match status" value="1"/>
</dbReference>
<evidence type="ECO:0000313" key="3">
    <source>
        <dbReference type="Proteomes" id="UP000282312"/>
    </source>
</evidence>
<dbReference type="PROSITE" id="PS51186">
    <property type="entry name" value="GNAT"/>
    <property type="match status" value="1"/>
</dbReference>
<comment type="caution">
    <text evidence="2">The sequence shown here is derived from an EMBL/GenBank/DDBJ whole genome shotgun (WGS) entry which is preliminary data.</text>
</comment>
<dbReference type="InterPro" id="IPR016181">
    <property type="entry name" value="Acyl_CoA_acyltransferase"/>
</dbReference>
<evidence type="ECO:0000313" key="2">
    <source>
        <dbReference type="EMBL" id="RQW97163.1"/>
    </source>
</evidence>